<accession>A0A8S5TW79</accession>
<protein>
    <submittedName>
        <fullName evidence="1">Uncharacterized protein</fullName>
    </submittedName>
</protein>
<reference evidence="1" key="1">
    <citation type="journal article" date="2021" name="Proc. Natl. Acad. Sci. U.S.A.">
        <title>A Catalog of Tens of Thousands of Viruses from Human Metagenomes Reveals Hidden Associations with Chronic Diseases.</title>
        <authorList>
            <person name="Tisza M.J."/>
            <person name="Buck C.B."/>
        </authorList>
    </citation>
    <scope>NUCLEOTIDE SEQUENCE</scope>
    <source>
        <strain evidence="1">CtCNm48</strain>
    </source>
</reference>
<dbReference type="EMBL" id="BK015945">
    <property type="protein sequence ID" value="DAF86457.1"/>
    <property type="molecule type" value="Genomic_DNA"/>
</dbReference>
<sequence length="360" mass="38226">MPEINIKVCNKCAEGEGVIICNNSDYTVVWDLDEEWTPYDTKTMRVNLADGTYQDVVFPGNTAVLPVLSTPGWASVGLYAGDIRTTRAARLLALSSVLTPGGAPAAPAEDVYAQIMAKLNELSTVSPEDIAKAVEDYLAEHPAASASMRVEGGYIQFSGDGKTWENVIALADLKGPKGDTGAGMDVTGATVGQIAKISEVDDSGVPTAWEPADMPGGGGEKSWTKIIDVEITERTHSFIADNLGGATEFHIRWSNLQNESQTDSGLNLVINGKEIGTAGVGSVVAKAGVSRYGWTHCKYTGLFWLIEISGGSISSGLNSRMSLNSVWNLTESVGEATTLKLRGTTDQYSPVSGKLEVWAR</sequence>
<name>A0A8S5TW79_9CAUD</name>
<proteinExistence type="predicted"/>
<evidence type="ECO:0000313" key="1">
    <source>
        <dbReference type="EMBL" id="DAF86457.1"/>
    </source>
</evidence>
<organism evidence="1">
    <name type="scientific">Siphoviridae sp. ctCNm48</name>
    <dbReference type="NCBI Taxonomy" id="2825377"/>
    <lineage>
        <taxon>Viruses</taxon>
        <taxon>Duplodnaviria</taxon>
        <taxon>Heunggongvirae</taxon>
        <taxon>Uroviricota</taxon>
        <taxon>Caudoviricetes</taxon>
    </lineage>
</organism>